<gene>
    <name evidence="2" type="ORF">ECRASSUSDP1_LOCUS2109</name>
</gene>
<dbReference type="Proteomes" id="UP001295684">
    <property type="component" value="Unassembled WGS sequence"/>
</dbReference>
<dbReference type="EMBL" id="CAMPGE010002001">
    <property type="protein sequence ID" value="CAI2360804.1"/>
    <property type="molecule type" value="Genomic_DNA"/>
</dbReference>
<accession>A0AAD1U607</accession>
<evidence type="ECO:0000256" key="1">
    <source>
        <dbReference type="SAM" id="MobiDB-lite"/>
    </source>
</evidence>
<protein>
    <submittedName>
        <fullName evidence="2">Uncharacterized protein</fullName>
    </submittedName>
</protein>
<evidence type="ECO:0000313" key="3">
    <source>
        <dbReference type="Proteomes" id="UP001295684"/>
    </source>
</evidence>
<feature type="compositionally biased region" description="Polar residues" evidence="1">
    <location>
        <begin position="10"/>
        <end position="21"/>
    </location>
</feature>
<organism evidence="2 3">
    <name type="scientific">Euplotes crassus</name>
    <dbReference type="NCBI Taxonomy" id="5936"/>
    <lineage>
        <taxon>Eukaryota</taxon>
        <taxon>Sar</taxon>
        <taxon>Alveolata</taxon>
        <taxon>Ciliophora</taxon>
        <taxon>Intramacronucleata</taxon>
        <taxon>Spirotrichea</taxon>
        <taxon>Hypotrichia</taxon>
        <taxon>Euplotida</taxon>
        <taxon>Euplotidae</taxon>
        <taxon>Moneuplotes</taxon>
    </lineage>
</organism>
<feature type="region of interest" description="Disordered" evidence="1">
    <location>
        <begin position="1"/>
        <end position="36"/>
    </location>
</feature>
<keyword evidence="3" id="KW-1185">Reference proteome</keyword>
<comment type="caution">
    <text evidence="2">The sequence shown here is derived from an EMBL/GenBank/DDBJ whole genome shotgun (WGS) entry which is preliminary data.</text>
</comment>
<proteinExistence type="predicted"/>
<name>A0AAD1U607_EUPCR</name>
<sequence length="363" mass="41849">MYKFRKNLRSRSLNPRSANSNEEIKTAPVGGREGGLGVVGSGQKFRDRIRKEQWRRGLGSGLEMRGMEYSKKIDVMKKPYFRTALKKSKILKSQFTIDEKEMPQLFIQSKKLQIQSLKTQSKLRCRTTEKSRSKIKNFINKNTNYYDNSIVLKGSALNVSHLSSTSSYEYKKQSSLTESVLKAQNLTPQKDLAPIPKLKDFYNTTHKQYKGFLERSPLKLGFTKKFNKNFNIEICNKGINRIKLKKHKAKDKQAIMTEAFKHFMSVHRTKNTLPLKNFWERRGSKIDDKSLCFIQSITKSNYTPENQLNASKILIKEPPSSSPRENSQPKITIDLSMTSKIGMSKFCLKSPFRFRSGRSGTTE</sequence>
<reference evidence="2" key="1">
    <citation type="submission" date="2023-07" db="EMBL/GenBank/DDBJ databases">
        <authorList>
            <consortium name="AG Swart"/>
            <person name="Singh M."/>
            <person name="Singh A."/>
            <person name="Seah K."/>
            <person name="Emmerich C."/>
        </authorList>
    </citation>
    <scope>NUCLEOTIDE SEQUENCE</scope>
    <source>
        <strain evidence="2">DP1</strain>
    </source>
</reference>
<evidence type="ECO:0000313" key="2">
    <source>
        <dbReference type="EMBL" id="CAI2360804.1"/>
    </source>
</evidence>
<dbReference type="AlphaFoldDB" id="A0AAD1U607"/>